<protein>
    <submittedName>
        <fullName evidence="1">Uncharacterized protein</fullName>
    </submittedName>
</protein>
<name>A0ABQ7DA83_BRACR</name>
<feature type="non-terminal residue" evidence="1">
    <location>
        <position position="1"/>
    </location>
</feature>
<comment type="caution">
    <text evidence="1">The sequence shown here is derived from an EMBL/GenBank/DDBJ whole genome shotgun (WGS) entry which is preliminary data.</text>
</comment>
<sequence>NQRGYVVLNVVLIQVFVRFFRRTCNRVLKDLITIEGGSITTLGTGTIPFVLLMLMIEGGSGTTIDIFFRCFVDKKGMETKLKRRLHGMRTYDYYILAMREKNQFTVMDPFDELDSSSDESSDFDSPESPRQTLISKFMCKKEDETSVEEDMRLMRCVVSGLADRSTLIAVTELLFDGRSRIVSGPNLTFIGCSR</sequence>
<dbReference type="Proteomes" id="UP000266723">
    <property type="component" value="Unassembled WGS sequence"/>
</dbReference>
<reference evidence="1 2" key="1">
    <citation type="journal article" date="2020" name="BMC Genomics">
        <title>Intraspecific diversification of the crop wild relative Brassica cretica Lam. using demographic model selection.</title>
        <authorList>
            <person name="Kioukis A."/>
            <person name="Michalopoulou V.A."/>
            <person name="Briers L."/>
            <person name="Pirintsos S."/>
            <person name="Studholme D.J."/>
            <person name="Pavlidis P."/>
            <person name="Sarris P.F."/>
        </authorList>
    </citation>
    <scope>NUCLEOTIDE SEQUENCE [LARGE SCALE GENOMIC DNA]</scope>
    <source>
        <strain evidence="2">cv. PFS-1207/04</strain>
    </source>
</reference>
<organism evidence="1 2">
    <name type="scientific">Brassica cretica</name>
    <name type="common">Mustard</name>
    <dbReference type="NCBI Taxonomy" id="69181"/>
    <lineage>
        <taxon>Eukaryota</taxon>
        <taxon>Viridiplantae</taxon>
        <taxon>Streptophyta</taxon>
        <taxon>Embryophyta</taxon>
        <taxon>Tracheophyta</taxon>
        <taxon>Spermatophyta</taxon>
        <taxon>Magnoliopsida</taxon>
        <taxon>eudicotyledons</taxon>
        <taxon>Gunneridae</taxon>
        <taxon>Pentapetalae</taxon>
        <taxon>rosids</taxon>
        <taxon>malvids</taxon>
        <taxon>Brassicales</taxon>
        <taxon>Brassicaceae</taxon>
        <taxon>Brassiceae</taxon>
        <taxon>Brassica</taxon>
    </lineage>
</organism>
<evidence type="ECO:0000313" key="1">
    <source>
        <dbReference type="EMBL" id="KAF3569197.1"/>
    </source>
</evidence>
<keyword evidence="2" id="KW-1185">Reference proteome</keyword>
<accession>A0ABQ7DA83</accession>
<evidence type="ECO:0000313" key="2">
    <source>
        <dbReference type="Proteomes" id="UP000266723"/>
    </source>
</evidence>
<dbReference type="EMBL" id="QGKV02000759">
    <property type="protein sequence ID" value="KAF3569197.1"/>
    <property type="molecule type" value="Genomic_DNA"/>
</dbReference>
<gene>
    <name evidence="1" type="ORF">DY000_02017570</name>
</gene>
<proteinExistence type="predicted"/>